<reference evidence="2 3" key="1">
    <citation type="submission" date="2016-04" db="EMBL/GenBank/DDBJ databases">
        <title>Draft genome of Fonsecaea erecta CBS 125763.</title>
        <authorList>
            <person name="Weiss V.A."/>
            <person name="Vicente V.A."/>
            <person name="Raittz R.T."/>
            <person name="Moreno L.F."/>
            <person name="De Souza E.M."/>
            <person name="Pedrosa F.O."/>
            <person name="Steffens M.B."/>
            <person name="Faoro H."/>
            <person name="Tadra-Sfeir M.Z."/>
            <person name="Najafzadeh M.J."/>
            <person name="Felipe M.S."/>
            <person name="Teixeira M."/>
            <person name="Sun J."/>
            <person name="Xi L."/>
            <person name="Gomes R."/>
            <person name="De Azevedo C.M."/>
            <person name="Salgado C.G."/>
            <person name="Da Silva M.B."/>
            <person name="Nascimento M.F."/>
            <person name="Queiroz-Telles F."/>
            <person name="Attili D.S."/>
            <person name="Gorbushina A."/>
        </authorList>
    </citation>
    <scope>NUCLEOTIDE SEQUENCE [LARGE SCALE GENOMIC DNA]</scope>
    <source>
        <strain evidence="2 3">CBS 125763</strain>
    </source>
</reference>
<dbReference type="Gene3D" id="3.40.50.150">
    <property type="entry name" value="Vaccinia Virus protein VP39"/>
    <property type="match status" value="1"/>
</dbReference>
<dbReference type="PROSITE" id="PS51143">
    <property type="entry name" value="MT_A70"/>
    <property type="match status" value="1"/>
</dbReference>
<evidence type="ECO:0000256" key="1">
    <source>
        <dbReference type="PROSITE-ProRule" id="PRU00489"/>
    </source>
</evidence>
<dbReference type="STRING" id="1367422.A0A178ZYU5"/>
<accession>A0A178ZYU5</accession>
<comment type="caution">
    <text evidence="2">The sequence shown here is derived from an EMBL/GenBank/DDBJ whole genome shotgun (WGS) entry which is preliminary data.</text>
</comment>
<dbReference type="InterPro" id="IPR029063">
    <property type="entry name" value="SAM-dependent_MTases_sf"/>
</dbReference>
<dbReference type="GeneID" id="30005034"/>
<dbReference type="SUPFAM" id="SSF53335">
    <property type="entry name" value="S-adenosyl-L-methionine-dependent methyltransferases"/>
    <property type="match status" value="1"/>
</dbReference>
<dbReference type="Pfam" id="PF05063">
    <property type="entry name" value="MT-A70"/>
    <property type="match status" value="1"/>
</dbReference>
<dbReference type="AlphaFoldDB" id="A0A178ZYU5"/>
<evidence type="ECO:0008006" key="4">
    <source>
        <dbReference type="Google" id="ProtNLM"/>
    </source>
</evidence>
<evidence type="ECO:0000313" key="3">
    <source>
        <dbReference type="Proteomes" id="UP000078343"/>
    </source>
</evidence>
<organism evidence="2 3">
    <name type="scientific">Fonsecaea erecta</name>
    <dbReference type="NCBI Taxonomy" id="1367422"/>
    <lineage>
        <taxon>Eukaryota</taxon>
        <taxon>Fungi</taxon>
        <taxon>Dikarya</taxon>
        <taxon>Ascomycota</taxon>
        <taxon>Pezizomycotina</taxon>
        <taxon>Eurotiomycetes</taxon>
        <taxon>Chaetothyriomycetidae</taxon>
        <taxon>Chaetothyriales</taxon>
        <taxon>Herpotrichiellaceae</taxon>
        <taxon>Fonsecaea</taxon>
    </lineage>
</organism>
<dbReference type="EMBL" id="LVYI01000001">
    <property type="protein sequence ID" value="OAP64892.1"/>
    <property type="molecule type" value="Genomic_DNA"/>
</dbReference>
<dbReference type="PANTHER" id="PTHR12829:SF4">
    <property type="entry name" value="N(6)-ADENINE-SPECIFIC METHYLTRANSFERASE METTL4"/>
    <property type="match status" value="1"/>
</dbReference>
<keyword evidence="3" id="KW-1185">Reference proteome</keyword>
<dbReference type="GO" id="GO:0005634">
    <property type="term" value="C:nucleus"/>
    <property type="evidence" value="ECO:0007669"/>
    <property type="project" value="TreeGrafter"/>
</dbReference>
<comment type="similarity">
    <text evidence="1">Belongs to the MT-A70-like family.</text>
</comment>
<protein>
    <recommendedName>
        <fullName evidence="4">MT-A70 family</fullName>
    </recommendedName>
</protein>
<dbReference type="RefSeq" id="XP_018698259.1">
    <property type="nucleotide sequence ID" value="XM_018832380.1"/>
</dbReference>
<sequence>MSGTILYRNQPATVVLIDIPQSIREAQQAPYALRSSLALQIPYPSTEPKGVKREAVLNATPVDEQLYHESVQREIRAALLEIRTQLHGQGSVWCHPRHALTSHADSAFPSPATTSISKWPVSIDRFSTAVPVVLSTTERRNKFRSLSDLQGSIVYNIRSDTAIVEVGEAGDFMVPAGAAFILASLKQGIPAFLSARRKESPEKMALDLILMDPPWPNRSVRNSNAYRTSEAQDQDPFLPAGRIARDFLAPEGLLAIWITNRSSIRAKVLQTIQALGLHLHEEWVWIKITAQGVPVSQIDGVWRRPYEILLLFRTGQPLEDPVRKVIAAVPDLHSRKPCLKVLFEQQLPAKYSALELFARSLTAGWWSWGDEVLKFQHESQWDVYGRDEVAF</sequence>
<evidence type="ECO:0000313" key="2">
    <source>
        <dbReference type="EMBL" id="OAP64892.1"/>
    </source>
</evidence>
<dbReference type="PANTHER" id="PTHR12829">
    <property type="entry name" value="N6-ADENOSINE-METHYLTRANSFERASE"/>
    <property type="match status" value="1"/>
</dbReference>
<name>A0A178ZYU5_9EURO</name>
<gene>
    <name evidence="2" type="ORF">AYL99_00864</name>
</gene>
<dbReference type="InterPro" id="IPR007757">
    <property type="entry name" value="MT-A70-like"/>
</dbReference>
<proteinExistence type="inferred from homology"/>
<dbReference type="Proteomes" id="UP000078343">
    <property type="component" value="Unassembled WGS sequence"/>
</dbReference>
<dbReference type="OrthoDB" id="61116at2759"/>
<dbReference type="GO" id="GO:0008168">
    <property type="term" value="F:methyltransferase activity"/>
    <property type="evidence" value="ECO:0007669"/>
    <property type="project" value="TreeGrafter"/>
</dbReference>